<name>A0AAC8W051_9PROT</name>
<dbReference type="RefSeq" id="WP_060721722.1">
    <property type="nucleotide sequence ID" value="NZ_CP012402.1"/>
</dbReference>
<gene>
    <name evidence="1" type="ORF">AL072_16125</name>
</gene>
<reference evidence="1 2" key="2">
    <citation type="journal article" date="2016" name="Genome Announc.">
        <title>Complete Genome Sequence of a Strain of Azospirillum thiophilum Isolated from a Sulfide Spring.</title>
        <authorList>
            <person name="Fomenkov A."/>
            <person name="Vincze T."/>
            <person name="Grabovich M."/>
            <person name="Anton B.P."/>
            <person name="Dubinina G."/>
            <person name="Orlova M."/>
            <person name="Belousova E."/>
            <person name="Roberts R.J."/>
        </authorList>
    </citation>
    <scope>NUCLEOTIDE SEQUENCE [LARGE SCALE GENOMIC DNA]</scope>
    <source>
        <strain evidence="1 2">BV-S</strain>
    </source>
</reference>
<reference evidence="2" key="1">
    <citation type="submission" date="2015-08" db="EMBL/GenBank/DDBJ databases">
        <title>Complete Genome Sequence of Azospirillum thiophilum BV-S.</title>
        <authorList>
            <person name="Fomenkov A."/>
            <person name="Vincze T."/>
            <person name="Grabovich M."/>
            <person name="Dubinina G."/>
            <person name="Orlova M."/>
            <person name="Belousova E."/>
            <person name="Roberts R.J."/>
        </authorList>
    </citation>
    <scope>NUCLEOTIDE SEQUENCE [LARGE SCALE GENOMIC DNA]</scope>
    <source>
        <strain evidence="2">BV-S</strain>
    </source>
</reference>
<dbReference type="EMBL" id="CP012402">
    <property type="protein sequence ID" value="ALG72582.1"/>
    <property type="molecule type" value="Genomic_DNA"/>
</dbReference>
<evidence type="ECO:0000313" key="1">
    <source>
        <dbReference type="EMBL" id="ALG72582.1"/>
    </source>
</evidence>
<proteinExistence type="predicted"/>
<evidence type="ECO:0000313" key="2">
    <source>
        <dbReference type="Proteomes" id="UP000069935"/>
    </source>
</evidence>
<dbReference type="KEGG" id="ati:AL072_16125"/>
<keyword evidence="2" id="KW-1185">Reference proteome</keyword>
<dbReference type="AlphaFoldDB" id="A0AAC8W051"/>
<accession>A0AAC8W051</accession>
<dbReference type="Proteomes" id="UP000069935">
    <property type="component" value="Chromosome 2"/>
</dbReference>
<protein>
    <submittedName>
        <fullName evidence="1">Uncharacterized protein</fullName>
    </submittedName>
</protein>
<sequence>MEMNRGESVALLVADLLHGMETDGPSASPVIQSLWDDLLGLLAATYDLRGRVPDQRTVLRVRNRLLCAGAAAIPEMREEDYGFAIGLLVWLIRDRGLPYDPTLSVRQPTMAHFDAHRVAVQFEHLQRRGGPSLEIRD</sequence>
<organism evidence="1 2">
    <name type="scientific">Azospirillum thiophilum</name>
    <dbReference type="NCBI Taxonomy" id="528244"/>
    <lineage>
        <taxon>Bacteria</taxon>
        <taxon>Pseudomonadati</taxon>
        <taxon>Pseudomonadota</taxon>
        <taxon>Alphaproteobacteria</taxon>
        <taxon>Rhodospirillales</taxon>
        <taxon>Azospirillaceae</taxon>
        <taxon>Azospirillum</taxon>
    </lineage>
</organism>